<dbReference type="AlphaFoldDB" id="A0A9J7ECH0"/>
<dbReference type="OrthoDB" id="5817428at2759"/>
<dbReference type="GO" id="GO:0008201">
    <property type="term" value="F:heparin binding"/>
    <property type="evidence" value="ECO:0007669"/>
    <property type="project" value="InterPro"/>
</dbReference>
<evidence type="ECO:0000259" key="3">
    <source>
        <dbReference type="Pfam" id="PF06400"/>
    </source>
</evidence>
<sequence length="357" mass="42058">MNIYSQTFLCFLIIISSVFCENKYSRSANEKKKSDVEFRSLDKPFRMNKLNLLWTKARQRLTEPKLKSLYSDLMIQDKEELIYKRVKSEGGDKEGLKEAELRRKLTNIMSSYGLLHHFEPNAPKEKDHPAYNSAMDDYINKSIFKDKKLNYLWTKAEASGFTMEELLALREEFTHHQEKIDQYYDLLSDDSPKDDAFKNIINEDELDKFNEISEHTNENTKDYIDKANLIREKHRDLRDGYDRLQRVVAKAPNNKDFIEPKVQGLWKMAVAANFTTEELASLKVELQHYESRLLKLRHLQANNVSNREEHKDQKIAGAGDKMNHFEEQEQMIKKHSLKVAKLHADLESKILERHTEL</sequence>
<accession>A0A9J7ECH0</accession>
<dbReference type="RefSeq" id="XP_022825967.1">
    <property type="nucleotide sequence ID" value="XM_022970199.1"/>
</dbReference>
<evidence type="ECO:0000313" key="6">
    <source>
        <dbReference type="RefSeq" id="XP_022825967.1"/>
    </source>
</evidence>
<organism evidence="5 6">
    <name type="scientific">Spodoptera litura</name>
    <name type="common">Asian cotton leafworm</name>
    <dbReference type="NCBI Taxonomy" id="69820"/>
    <lineage>
        <taxon>Eukaryota</taxon>
        <taxon>Metazoa</taxon>
        <taxon>Ecdysozoa</taxon>
        <taxon>Arthropoda</taxon>
        <taxon>Hexapoda</taxon>
        <taxon>Insecta</taxon>
        <taxon>Pterygota</taxon>
        <taxon>Neoptera</taxon>
        <taxon>Endopterygota</taxon>
        <taxon>Lepidoptera</taxon>
        <taxon>Glossata</taxon>
        <taxon>Ditrysia</taxon>
        <taxon>Noctuoidea</taxon>
        <taxon>Noctuidae</taxon>
        <taxon>Amphipyrinae</taxon>
        <taxon>Spodoptera</taxon>
    </lineage>
</organism>
<feature type="chain" id="PRO_5039888025" evidence="2">
    <location>
        <begin position="21"/>
        <end position="357"/>
    </location>
</feature>
<feature type="coiled-coil region" evidence="1">
    <location>
        <begin position="272"/>
        <end position="299"/>
    </location>
</feature>
<dbReference type="GO" id="GO:0050750">
    <property type="term" value="F:low-density lipoprotein particle receptor binding"/>
    <property type="evidence" value="ECO:0007669"/>
    <property type="project" value="InterPro"/>
</dbReference>
<proteinExistence type="predicted"/>
<evidence type="ECO:0000313" key="5">
    <source>
        <dbReference type="Proteomes" id="UP000301870"/>
    </source>
</evidence>
<gene>
    <name evidence="6" type="primary">LOC111356010</name>
</gene>
<dbReference type="PANTHER" id="PTHR16560">
    <property type="entry name" value="ALPHA-2-MACROGLOBULIN RECEPTOR-ASSOCIATED PROTEIN"/>
    <property type="match status" value="1"/>
</dbReference>
<dbReference type="KEGG" id="sliu:111356010"/>
<dbReference type="GO" id="GO:0048259">
    <property type="term" value="P:regulation of receptor-mediated endocytosis"/>
    <property type="evidence" value="ECO:0007669"/>
    <property type="project" value="TreeGrafter"/>
</dbReference>
<reference evidence="6" key="1">
    <citation type="submission" date="2025-08" db="UniProtKB">
        <authorList>
            <consortium name="RefSeq"/>
        </authorList>
    </citation>
    <scope>IDENTIFICATION</scope>
    <source>
        <strain evidence="6">Ishihara</strain>
        <tissue evidence="6">Whole body</tissue>
    </source>
</reference>
<dbReference type="Pfam" id="PF06401">
    <property type="entry name" value="Alpha-2-MRAP_C"/>
    <property type="match status" value="1"/>
</dbReference>
<dbReference type="InterPro" id="IPR010483">
    <property type="entry name" value="Alpha_2_MRAP_C"/>
</dbReference>
<feature type="domain" description="Alpha-2-macroglobulin RAP C-terminal" evidence="4">
    <location>
        <begin position="143"/>
        <end position="357"/>
    </location>
</feature>
<evidence type="ECO:0000259" key="4">
    <source>
        <dbReference type="Pfam" id="PF06401"/>
    </source>
</evidence>
<dbReference type="InterPro" id="IPR038003">
    <property type="entry name" value="A2-macroglobuin_RAP"/>
</dbReference>
<dbReference type="Gene3D" id="1.20.81.10">
    <property type="entry name" value="RAP domain"/>
    <property type="match status" value="3"/>
</dbReference>
<evidence type="ECO:0000256" key="1">
    <source>
        <dbReference type="SAM" id="Coils"/>
    </source>
</evidence>
<dbReference type="CDD" id="cd14808">
    <property type="entry name" value="RAP_D3"/>
    <property type="match status" value="1"/>
</dbReference>
<keyword evidence="2" id="KW-0732">Signal</keyword>
<keyword evidence="1" id="KW-0175">Coiled coil</keyword>
<keyword evidence="6" id="KW-0675">Receptor</keyword>
<dbReference type="InterPro" id="IPR037999">
    <property type="entry name" value="RAP_D3"/>
</dbReference>
<dbReference type="Proteomes" id="UP000301870">
    <property type="component" value="Chromosome 22"/>
</dbReference>
<dbReference type="GO" id="GO:0048019">
    <property type="term" value="F:receptor antagonist activity"/>
    <property type="evidence" value="ECO:0007669"/>
    <property type="project" value="InterPro"/>
</dbReference>
<dbReference type="CDD" id="cd14806">
    <property type="entry name" value="RAP_D1"/>
    <property type="match status" value="1"/>
</dbReference>
<evidence type="ECO:0000256" key="2">
    <source>
        <dbReference type="SAM" id="SignalP"/>
    </source>
</evidence>
<dbReference type="SUPFAM" id="SSF47045">
    <property type="entry name" value="RAP domain-like"/>
    <property type="match status" value="3"/>
</dbReference>
<dbReference type="PANTHER" id="PTHR16560:SF2">
    <property type="entry name" value="ALPHA-2-MACROGLOBULIN RECEPTOR-ASSOCIATED PROTEIN"/>
    <property type="match status" value="1"/>
</dbReference>
<keyword evidence="5" id="KW-1185">Reference proteome</keyword>
<name>A0A9J7ECH0_SPOLT</name>
<dbReference type="InterPro" id="IPR009066">
    <property type="entry name" value="MG_RAP_rcpt_1"/>
</dbReference>
<feature type="signal peptide" evidence="2">
    <location>
        <begin position="1"/>
        <end position="20"/>
    </location>
</feature>
<dbReference type="GeneID" id="111356010"/>
<dbReference type="GO" id="GO:0005783">
    <property type="term" value="C:endoplasmic reticulum"/>
    <property type="evidence" value="ECO:0007669"/>
    <property type="project" value="InterPro"/>
</dbReference>
<protein>
    <submittedName>
        <fullName evidence="6">Alpha-2-macroglobulin receptor-associated protein isoform X1</fullName>
    </submittedName>
</protein>
<feature type="domain" description="Alpha-2-macroglobulin receptor-associated protein" evidence="3">
    <location>
        <begin position="11"/>
        <end position="120"/>
    </location>
</feature>
<dbReference type="Pfam" id="PF06400">
    <property type="entry name" value="Alpha-2-MRAP_N"/>
    <property type="match status" value="1"/>
</dbReference>
<dbReference type="InterPro" id="IPR036744">
    <property type="entry name" value="RAP_sf"/>
</dbReference>